<evidence type="ECO:0000256" key="15">
    <source>
        <dbReference type="SAM" id="SignalP"/>
    </source>
</evidence>
<keyword evidence="12 14" id="KW-0472">Membrane</keyword>
<reference evidence="17 18" key="1">
    <citation type="submission" date="2016-10" db="EMBL/GenBank/DDBJ databases">
        <authorList>
            <person name="de Groot N.N."/>
        </authorList>
    </citation>
    <scope>NUCLEOTIDE SEQUENCE [LARGE SCALE GENOMIC DNA]</scope>
    <source>
        <strain evidence="17 18">CPCC 100156</strain>
    </source>
</reference>
<dbReference type="GO" id="GO:0020037">
    <property type="term" value="F:heme binding"/>
    <property type="evidence" value="ECO:0007669"/>
    <property type="project" value="InterPro"/>
</dbReference>
<accession>A0A1G6P529</accession>
<evidence type="ECO:0000313" key="18">
    <source>
        <dbReference type="Proteomes" id="UP000198925"/>
    </source>
</evidence>
<dbReference type="InterPro" id="IPR002326">
    <property type="entry name" value="Cyt_c1"/>
</dbReference>
<evidence type="ECO:0000256" key="7">
    <source>
        <dbReference type="ARBA" id="ARBA00022692"/>
    </source>
</evidence>
<proteinExistence type="inferred from homology"/>
<keyword evidence="9" id="KW-0249">Electron transport</keyword>
<feature type="binding site" description="covalent" evidence="13">
    <location>
        <position position="65"/>
    </location>
    <ligand>
        <name>heme c</name>
        <dbReference type="ChEBI" id="CHEBI:61717"/>
    </ligand>
</feature>
<dbReference type="SUPFAM" id="SSF46626">
    <property type="entry name" value="Cytochrome c"/>
    <property type="match status" value="1"/>
</dbReference>
<dbReference type="InterPro" id="IPR021157">
    <property type="entry name" value="Cyt_c1_TM_anchor_C"/>
</dbReference>
<evidence type="ECO:0000256" key="11">
    <source>
        <dbReference type="ARBA" id="ARBA00023004"/>
    </source>
</evidence>
<name>A0A1G6P529_9PROT</name>
<keyword evidence="18" id="KW-1185">Reference proteome</keyword>
<organism evidence="17 18">
    <name type="scientific">Belnapia rosea</name>
    <dbReference type="NCBI Taxonomy" id="938405"/>
    <lineage>
        <taxon>Bacteria</taxon>
        <taxon>Pseudomonadati</taxon>
        <taxon>Pseudomonadota</taxon>
        <taxon>Alphaproteobacteria</taxon>
        <taxon>Acetobacterales</taxon>
        <taxon>Roseomonadaceae</taxon>
        <taxon>Belnapia</taxon>
    </lineage>
</organism>
<feature type="binding site" description="covalent" evidence="13">
    <location>
        <position position="66"/>
    </location>
    <ligand>
        <name>heme c</name>
        <dbReference type="ChEBI" id="CHEBI:61717"/>
    </ligand>
</feature>
<keyword evidence="7 14" id="KW-0812">Transmembrane</keyword>
<dbReference type="STRING" id="938405.SAMN02927895_01991"/>
<dbReference type="InterPro" id="IPR009056">
    <property type="entry name" value="Cyt_c-like_dom"/>
</dbReference>
<feature type="transmembrane region" description="Helical" evidence="14">
    <location>
        <begin position="230"/>
        <end position="248"/>
    </location>
</feature>
<dbReference type="InterPro" id="IPR036909">
    <property type="entry name" value="Cyt_c-like_dom_sf"/>
</dbReference>
<dbReference type="Gene3D" id="1.20.5.100">
    <property type="entry name" value="Cytochrome c1, transmembrane anchor, C-terminal"/>
    <property type="match status" value="1"/>
</dbReference>
<keyword evidence="8 13" id="KW-0479">Metal-binding</keyword>
<feature type="signal peptide" evidence="15">
    <location>
        <begin position="1"/>
        <end position="25"/>
    </location>
</feature>
<evidence type="ECO:0000256" key="13">
    <source>
        <dbReference type="PIRSR" id="PIRSR602326-1"/>
    </source>
</evidence>
<dbReference type="PROSITE" id="PS51007">
    <property type="entry name" value="CYTC"/>
    <property type="match status" value="1"/>
</dbReference>
<dbReference type="PANTHER" id="PTHR10266:SF3">
    <property type="entry name" value="CYTOCHROME C1, HEME PROTEIN, MITOCHONDRIAL"/>
    <property type="match status" value="1"/>
</dbReference>
<comment type="similarity">
    <text evidence="2">Belongs to the cytochrome c family.</text>
</comment>
<evidence type="ECO:0000256" key="4">
    <source>
        <dbReference type="ARBA" id="ARBA00022448"/>
    </source>
</evidence>
<feature type="binding site" description="covalent" evidence="13">
    <location>
        <position position="185"/>
    </location>
    <ligand>
        <name>heme c</name>
        <dbReference type="ChEBI" id="CHEBI:61717"/>
    </ligand>
</feature>
<dbReference type="FunFam" id="1.10.760.10:FF:000011">
    <property type="entry name" value="Cytochrome c1, putative"/>
    <property type="match status" value="1"/>
</dbReference>
<dbReference type="GO" id="GO:0009055">
    <property type="term" value="F:electron transfer activity"/>
    <property type="evidence" value="ECO:0007669"/>
    <property type="project" value="InterPro"/>
</dbReference>
<evidence type="ECO:0000256" key="2">
    <source>
        <dbReference type="ARBA" id="ARBA00006488"/>
    </source>
</evidence>
<dbReference type="GO" id="GO:0046872">
    <property type="term" value="F:metal ion binding"/>
    <property type="evidence" value="ECO:0007669"/>
    <property type="project" value="UniProtKB-KW"/>
</dbReference>
<keyword evidence="10 14" id="KW-1133">Transmembrane helix</keyword>
<evidence type="ECO:0000313" key="17">
    <source>
        <dbReference type="EMBL" id="SDC75360.1"/>
    </source>
</evidence>
<keyword evidence="11 13" id="KW-0408">Iron</keyword>
<dbReference type="EMBL" id="FMZX01000002">
    <property type="protein sequence ID" value="SDC75360.1"/>
    <property type="molecule type" value="Genomic_DNA"/>
</dbReference>
<evidence type="ECO:0000256" key="3">
    <source>
        <dbReference type="ARBA" id="ARBA00016165"/>
    </source>
</evidence>
<keyword evidence="15" id="KW-0732">Signal</keyword>
<evidence type="ECO:0000256" key="1">
    <source>
        <dbReference type="ARBA" id="ARBA00004370"/>
    </source>
</evidence>
<evidence type="ECO:0000259" key="16">
    <source>
        <dbReference type="PROSITE" id="PS51007"/>
    </source>
</evidence>
<dbReference type="Gene3D" id="1.10.760.10">
    <property type="entry name" value="Cytochrome c-like domain"/>
    <property type="match status" value="1"/>
</dbReference>
<evidence type="ECO:0000256" key="6">
    <source>
        <dbReference type="ARBA" id="ARBA00022660"/>
    </source>
</evidence>
<evidence type="ECO:0000256" key="8">
    <source>
        <dbReference type="ARBA" id="ARBA00022723"/>
    </source>
</evidence>
<dbReference type="OrthoDB" id="9808471at2"/>
<comment type="subcellular location">
    <subcellularLocation>
        <location evidence="1">Membrane</location>
    </subcellularLocation>
</comment>
<dbReference type="PANTHER" id="PTHR10266">
    <property type="entry name" value="CYTOCHROME C1"/>
    <property type="match status" value="1"/>
</dbReference>
<feature type="domain" description="Cytochrome c" evidence="16">
    <location>
        <begin position="49"/>
        <end position="156"/>
    </location>
</feature>
<dbReference type="SUPFAM" id="SSF81496">
    <property type="entry name" value="Cytochrome c1 subunit of cytochrome bc1 complex (Ubiquinol-cytochrome c reductase), transmembrane anchor"/>
    <property type="match status" value="1"/>
</dbReference>
<feature type="chain" id="PRO_5011534456" description="Cytochrome c1" evidence="15">
    <location>
        <begin position="26"/>
        <end position="257"/>
    </location>
</feature>
<keyword evidence="6" id="KW-0679">Respiratory chain</keyword>
<dbReference type="AlphaFoldDB" id="A0A1G6P529"/>
<sequence>MSGFRSLRALVLGLGLMAGATPALAAGEGVSLPDTRFSFDGLFGHFDRASAQRGFQVYKEVCASCHSMHLLSYRNLRQLGLSEAEVAGIAATVQVMDGPNDEGQMVERPGRASDRFKSPFANEQAARSANNGAYPPDLSVITKAREGGADYIHALLVGYEDPPPGVQVADGMHYNRYFAGHQIAMPQPINSEGQVEYHDGTKATVEQMVRDVTQFLTWAAEPELEERKAMGVKIIIFLTILGGLAYAVKRKVWHDVH</sequence>
<dbReference type="GO" id="GO:0016020">
    <property type="term" value="C:membrane"/>
    <property type="evidence" value="ECO:0007669"/>
    <property type="project" value="UniProtKB-SubCell"/>
</dbReference>
<evidence type="ECO:0000256" key="10">
    <source>
        <dbReference type="ARBA" id="ARBA00022989"/>
    </source>
</evidence>
<dbReference type="Pfam" id="PF02167">
    <property type="entry name" value="Cytochrom_C1"/>
    <property type="match status" value="1"/>
</dbReference>
<keyword evidence="4" id="KW-0813">Transport</keyword>
<protein>
    <recommendedName>
        <fullName evidence="3">Cytochrome c1</fullName>
    </recommendedName>
</protein>
<feature type="binding site" description="covalent" evidence="13">
    <location>
        <position position="62"/>
    </location>
    <ligand>
        <name>heme c</name>
        <dbReference type="ChEBI" id="CHEBI:61717"/>
    </ligand>
</feature>
<dbReference type="RefSeq" id="WP_090563101.1">
    <property type="nucleotide sequence ID" value="NZ_FMXZ01000004.1"/>
</dbReference>
<evidence type="ECO:0000256" key="5">
    <source>
        <dbReference type="ARBA" id="ARBA00022617"/>
    </source>
</evidence>
<comment type="cofactor">
    <cofactor evidence="13">
        <name>heme c</name>
        <dbReference type="ChEBI" id="CHEBI:61717"/>
    </cofactor>
    <text evidence="13">Binds 1 heme c group covalently per subunit.</text>
</comment>
<dbReference type="Proteomes" id="UP000198925">
    <property type="component" value="Unassembled WGS sequence"/>
</dbReference>
<evidence type="ECO:0000256" key="14">
    <source>
        <dbReference type="SAM" id="Phobius"/>
    </source>
</evidence>
<evidence type="ECO:0000256" key="12">
    <source>
        <dbReference type="ARBA" id="ARBA00023136"/>
    </source>
</evidence>
<gene>
    <name evidence="17" type="ORF">SAMN04487779_1002273</name>
</gene>
<keyword evidence="5 13" id="KW-0349">Heme</keyword>
<evidence type="ECO:0000256" key="9">
    <source>
        <dbReference type="ARBA" id="ARBA00022982"/>
    </source>
</evidence>
<dbReference type="PRINTS" id="PR00603">
    <property type="entry name" value="CYTOCHROMEC1"/>
</dbReference>